<dbReference type="GO" id="GO:0016020">
    <property type="term" value="C:membrane"/>
    <property type="evidence" value="ECO:0007669"/>
    <property type="project" value="UniProtKB-SubCell"/>
</dbReference>
<evidence type="ECO:0000256" key="11">
    <source>
        <dbReference type="ARBA" id="ARBA00044662"/>
    </source>
</evidence>
<evidence type="ECO:0000256" key="12">
    <source>
        <dbReference type="ARBA" id="ARBA00044668"/>
    </source>
</evidence>
<keyword evidence="5 16" id="KW-0812">Transmembrane</keyword>
<dbReference type="PRINTS" id="PR00171">
    <property type="entry name" value="SUGRTRNSPORT"/>
</dbReference>
<feature type="transmembrane region" description="Helical" evidence="16">
    <location>
        <begin position="196"/>
        <end position="213"/>
    </location>
</feature>
<dbReference type="PANTHER" id="PTHR48020">
    <property type="entry name" value="PROTON MYO-INOSITOL COTRANSPORTER"/>
    <property type="match status" value="1"/>
</dbReference>
<evidence type="ECO:0000256" key="8">
    <source>
        <dbReference type="ARBA" id="ARBA00044637"/>
    </source>
</evidence>
<dbReference type="InterPro" id="IPR003663">
    <property type="entry name" value="Sugar/inositol_transpt"/>
</dbReference>
<feature type="transmembrane region" description="Helical" evidence="16">
    <location>
        <begin position="138"/>
        <end position="159"/>
    </location>
</feature>
<comment type="caution">
    <text evidence="18">The sequence shown here is derived from an EMBL/GenBank/DDBJ whole genome shotgun (WGS) entry which is preliminary data.</text>
</comment>
<feature type="region of interest" description="Disordered" evidence="15">
    <location>
        <begin position="55"/>
        <end position="78"/>
    </location>
</feature>
<dbReference type="EMBL" id="MIGC01001229">
    <property type="protein sequence ID" value="PHJ23259.1"/>
    <property type="molecule type" value="Genomic_DNA"/>
</dbReference>
<feature type="transmembrane region" description="Helical" evidence="16">
    <location>
        <begin position="93"/>
        <end position="118"/>
    </location>
</feature>
<feature type="transmembrane region" description="Helical" evidence="16">
    <location>
        <begin position="340"/>
        <end position="360"/>
    </location>
</feature>
<sequence>MERAVSPESSCRSEPPKLQCPTISPSPSTVSTTLDTALPDVFGHHEDRVLKAHPAGLPDQVSNGEGRQAGSGNTPVVHNNNKSQVIQPLGLKFFVAAFTASLTGFIVGYDLGCVAVVLNPVQTAFQLCGSTFTCPEKSMFIALISPGAALGGVTGGLLADAFGRRAALVFSDMLVFSAGLLISLGEIFAMLLVGRFLLGLGAGIGFVVFAAYISEITPESIRGALVASQEILQVIGCLAAYAAAWGVGAEQWRPLTGVIACLGLLQLACLLLFLPESPRWLVQRGMLRNAEASLRRLGTKRADAEAHVLSLQQQTAHQAPPGIAQFLHQIRSGLSSHRRVLALAVACAFAHVATGANTVQYFVVDIFQFGGICDTRAPDLAVGVAKMLGVVACVALADSWGRRPLLILGVTGSCLSHLFSSISFAWLQATRGKLSGMCLPDDTTGGLSNLATPSYLILGSILGYIFFWSIGWACLMLVVSSEILPTCVRGLGIGFTTMTFSLLVFILQSSLEPLFGVATPAGTFGILWFTSVFSLLFIVVAVPEGKGRSLEDVQREQETYSKEVDRHFARGKIGGAGSSGEHRRPASQDVVVAK</sequence>
<dbReference type="GO" id="GO:0022857">
    <property type="term" value="F:transmembrane transporter activity"/>
    <property type="evidence" value="ECO:0007669"/>
    <property type="project" value="InterPro"/>
</dbReference>
<dbReference type="OrthoDB" id="6612291at2759"/>
<dbReference type="AlphaFoldDB" id="A0A2C6L4R4"/>
<dbReference type="Proteomes" id="UP000221165">
    <property type="component" value="Unassembled WGS sequence"/>
</dbReference>
<evidence type="ECO:0000313" key="19">
    <source>
        <dbReference type="Proteomes" id="UP000221165"/>
    </source>
</evidence>
<dbReference type="RefSeq" id="XP_067924935.1">
    <property type="nucleotide sequence ID" value="XM_068063088.1"/>
</dbReference>
<dbReference type="GeneID" id="94426299"/>
<comment type="catalytic activity">
    <reaction evidence="10">
        <text>D-xylose(out) = D-xylose(in)</text>
        <dbReference type="Rhea" id="RHEA:78427"/>
        <dbReference type="ChEBI" id="CHEBI:53455"/>
    </reaction>
    <physiologicalReaction direction="left-to-right" evidence="10">
        <dbReference type="Rhea" id="RHEA:78428"/>
    </physiologicalReaction>
</comment>
<proteinExistence type="inferred from homology"/>
<evidence type="ECO:0000256" key="7">
    <source>
        <dbReference type="ARBA" id="ARBA00023136"/>
    </source>
</evidence>
<dbReference type="InterPro" id="IPR036259">
    <property type="entry name" value="MFS_trans_sf"/>
</dbReference>
<feature type="region of interest" description="Disordered" evidence="15">
    <location>
        <begin position="1"/>
        <end position="30"/>
    </location>
</feature>
<dbReference type="SUPFAM" id="SSF103473">
    <property type="entry name" value="MFS general substrate transporter"/>
    <property type="match status" value="1"/>
</dbReference>
<comment type="catalytic activity">
    <reaction evidence="13">
        <text>D-fructose(out) = D-fructose(in)</text>
        <dbReference type="Rhea" id="RHEA:60372"/>
        <dbReference type="ChEBI" id="CHEBI:37721"/>
    </reaction>
    <physiologicalReaction direction="left-to-right" evidence="13">
        <dbReference type="Rhea" id="RHEA:60373"/>
    </physiologicalReaction>
</comment>
<feature type="transmembrane region" description="Helical" evidence="16">
    <location>
        <begin position="166"/>
        <end position="190"/>
    </location>
</feature>
<comment type="catalytic activity">
    <reaction evidence="12">
        <text>D-glucosamine(out) = D-glucosamine(in)</text>
        <dbReference type="Rhea" id="RHEA:78423"/>
        <dbReference type="ChEBI" id="CHEBI:58723"/>
    </reaction>
    <physiologicalReaction direction="left-to-right" evidence="12">
        <dbReference type="Rhea" id="RHEA:78424"/>
    </physiologicalReaction>
</comment>
<evidence type="ECO:0000256" key="4">
    <source>
        <dbReference type="ARBA" id="ARBA00022448"/>
    </source>
</evidence>
<feature type="transmembrane region" description="Helical" evidence="16">
    <location>
        <begin position="455"/>
        <end position="479"/>
    </location>
</feature>
<feature type="transmembrane region" description="Helical" evidence="16">
    <location>
        <begin position="254"/>
        <end position="274"/>
    </location>
</feature>
<feature type="transmembrane region" description="Helical" evidence="16">
    <location>
        <begin position="380"/>
        <end position="398"/>
    </location>
</feature>
<feature type="compositionally biased region" description="Polar residues" evidence="15">
    <location>
        <begin position="60"/>
        <end position="78"/>
    </location>
</feature>
<dbReference type="PANTHER" id="PTHR48020:SF12">
    <property type="entry name" value="PROTON MYO-INOSITOL COTRANSPORTER"/>
    <property type="match status" value="1"/>
</dbReference>
<dbReference type="InterPro" id="IPR020846">
    <property type="entry name" value="MFS_dom"/>
</dbReference>
<keyword evidence="6 16" id="KW-1133">Transmembrane helix</keyword>
<feature type="transmembrane region" description="Helical" evidence="16">
    <location>
        <begin position="523"/>
        <end position="542"/>
    </location>
</feature>
<evidence type="ECO:0000256" key="2">
    <source>
        <dbReference type="ARBA" id="ARBA00010992"/>
    </source>
</evidence>
<comment type="subunit">
    <text evidence="3">Homodimer.</text>
</comment>
<evidence type="ECO:0000256" key="5">
    <source>
        <dbReference type="ARBA" id="ARBA00022692"/>
    </source>
</evidence>
<dbReference type="InterPro" id="IPR005829">
    <property type="entry name" value="Sugar_transporter_CS"/>
</dbReference>
<feature type="transmembrane region" description="Helical" evidence="16">
    <location>
        <begin position="405"/>
        <end position="427"/>
    </location>
</feature>
<dbReference type="InterPro" id="IPR050814">
    <property type="entry name" value="Myo-inositol_Transporter"/>
</dbReference>
<evidence type="ECO:0000313" key="18">
    <source>
        <dbReference type="EMBL" id="PHJ23259.1"/>
    </source>
</evidence>
<comment type="similarity">
    <text evidence="2">Belongs to the major facilitator superfamily. Sugar transporter (TC 2.A.1.1) family.</text>
</comment>
<name>A0A2C6L4R4_9APIC</name>
<evidence type="ECO:0000256" key="13">
    <source>
        <dbReference type="ARBA" id="ARBA00044710"/>
    </source>
</evidence>
<feature type="region of interest" description="Disordered" evidence="15">
    <location>
        <begin position="567"/>
        <end position="594"/>
    </location>
</feature>
<evidence type="ECO:0000256" key="10">
    <source>
        <dbReference type="ARBA" id="ARBA00044656"/>
    </source>
</evidence>
<dbReference type="Pfam" id="PF00083">
    <property type="entry name" value="Sugar_tr"/>
    <property type="match status" value="1"/>
</dbReference>
<evidence type="ECO:0000256" key="9">
    <source>
        <dbReference type="ARBA" id="ARBA00044648"/>
    </source>
</evidence>
<keyword evidence="4" id="KW-0813">Transport</keyword>
<feature type="compositionally biased region" description="Low complexity" evidence="15">
    <location>
        <begin position="21"/>
        <end position="30"/>
    </location>
</feature>
<comment type="subcellular location">
    <subcellularLocation>
        <location evidence="1">Membrane</location>
        <topology evidence="1">Multi-pass membrane protein</topology>
    </subcellularLocation>
</comment>
<evidence type="ECO:0000256" key="1">
    <source>
        <dbReference type="ARBA" id="ARBA00004141"/>
    </source>
</evidence>
<keyword evidence="7 16" id="KW-0472">Membrane</keyword>
<evidence type="ECO:0000256" key="16">
    <source>
        <dbReference type="SAM" id="Phobius"/>
    </source>
</evidence>
<feature type="transmembrane region" description="Helical" evidence="16">
    <location>
        <begin position="491"/>
        <end position="511"/>
    </location>
</feature>
<dbReference type="PROSITE" id="PS50850">
    <property type="entry name" value="MFS"/>
    <property type="match status" value="1"/>
</dbReference>
<reference evidence="18 19" key="1">
    <citation type="journal article" date="2017" name="Int. J. Parasitol.">
        <title>The genome of the protozoan parasite Cystoisospora suis and a reverse vaccinology approach to identify vaccine candidates.</title>
        <authorList>
            <person name="Palmieri N."/>
            <person name="Shrestha A."/>
            <person name="Ruttkowski B."/>
            <person name="Beck T."/>
            <person name="Vogl C."/>
            <person name="Tomley F."/>
            <person name="Blake D.P."/>
            <person name="Joachim A."/>
        </authorList>
    </citation>
    <scope>NUCLEOTIDE SEQUENCE [LARGE SCALE GENOMIC DNA]</scope>
    <source>
        <strain evidence="18 19">Wien I</strain>
    </source>
</reference>
<comment type="catalytic activity">
    <reaction evidence="9">
        <text>D-glucose(out) = D-glucose(in)</text>
        <dbReference type="Rhea" id="RHEA:60376"/>
        <dbReference type="ChEBI" id="CHEBI:4167"/>
    </reaction>
    <physiologicalReaction direction="left-to-right" evidence="9">
        <dbReference type="Rhea" id="RHEA:60377"/>
    </physiologicalReaction>
</comment>
<evidence type="ECO:0000256" key="6">
    <source>
        <dbReference type="ARBA" id="ARBA00022989"/>
    </source>
</evidence>
<feature type="domain" description="Major facilitator superfamily (MFS) profile" evidence="17">
    <location>
        <begin position="96"/>
        <end position="546"/>
    </location>
</feature>
<dbReference type="PROSITE" id="PS00216">
    <property type="entry name" value="SUGAR_TRANSPORT_1"/>
    <property type="match status" value="1"/>
</dbReference>
<comment type="catalytic activity">
    <reaction evidence="11">
        <text>D-mannose(out) = D-mannose(in)</text>
        <dbReference type="Rhea" id="RHEA:78391"/>
        <dbReference type="ChEBI" id="CHEBI:4208"/>
    </reaction>
    <physiologicalReaction direction="left-to-right" evidence="11">
        <dbReference type="Rhea" id="RHEA:78392"/>
    </physiologicalReaction>
</comment>
<dbReference type="InterPro" id="IPR005828">
    <property type="entry name" value="MFS_sugar_transport-like"/>
</dbReference>
<keyword evidence="19" id="KW-1185">Reference proteome</keyword>
<comment type="catalytic activity">
    <reaction evidence="8">
        <text>D-galactose(in) = D-galactose(out)</text>
        <dbReference type="Rhea" id="RHEA:34915"/>
        <dbReference type="ChEBI" id="CHEBI:4139"/>
    </reaction>
    <physiologicalReaction direction="right-to-left" evidence="8">
        <dbReference type="Rhea" id="RHEA:34917"/>
    </physiologicalReaction>
</comment>
<keyword evidence="18" id="KW-0762">Sugar transport</keyword>
<evidence type="ECO:0000256" key="14">
    <source>
        <dbReference type="ARBA" id="ARBA00044780"/>
    </source>
</evidence>
<protein>
    <recommendedName>
        <fullName evidence="14">Hexose transporter 1</fullName>
    </recommendedName>
</protein>
<gene>
    <name evidence="18" type="ORF">CSUI_002889</name>
</gene>
<dbReference type="VEuPathDB" id="ToxoDB:CSUI_002889"/>
<feature type="transmembrane region" description="Helical" evidence="16">
    <location>
        <begin position="225"/>
        <end position="248"/>
    </location>
</feature>
<evidence type="ECO:0000256" key="3">
    <source>
        <dbReference type="ARBA" id="ARBA00011738"/>
    </source>
</evidence>
<evidence type="ECO:0000256" key="15">
    <source>
        <dbReference type="SAM" id="MobiDB-lite"/>
    </source>
</evidence>
<dbReference type="PROSITE" id="PS00217">
    <property type="entry name" value="SUGAR_TRANSPORT_2"/>
    <property type="match status" value="1"/>
</dbReference>
<evidence type="ECO:0000259" key="17">
    <source>
        <dbReference type="PROSITE" id="PS50850"/>
    </source>
</evidence>
<accession>A0A2C6L4R4</accession>
<dbReference type="Gene3D" id="1.20.1250.20">
    <property type="entry name" value="MFS general substrate transporter like domains"/>
    <property type="match status" value="1"/>
</dbReference>
<organism evidence="18 19">
    <name type="scientific">Cystoisospora suis</name>
    <dbReference type="NCBI Taxonomy" id="483139"/>
    <lineage>
        <taxon>Eukaryota</taxon>
        <taxon>Sar</taxon>
        <taxon>Alveolata</taxon>
        <taxon>Apicomplexa</taxon>
        <taxon>Conoidasida</taxon>
        <taxon>Coccidia</taxon>
        <taxon>Eucoccidiorida</taxon>
        <taxon>Eimeriorina</taxon>
        <taxon>Sarcocystidae</taxon>
        <taxon>Cystoisospora</taxon>
    </lineage>
</organism>